<feature type="compositionally biased region" description="Polar residues" evidence="2">
    <location>
        <begin position="413"/>
        <end position="426"/>
    </location>
</feature>
<evidence type="ECO:0000256" key="1">
    <source>
        <dbReference type="ARBA" id="ARBA00022737"/>
    </source>
</evidence>
<dbReference type="SMART" id="SM00710">
    <property type="entry name" value="PbH1"/>
    <property type="match status" value="8"/>
</dbReference>
<dbReference type="PANTHER" id="PTHR22990">
    <property type="entry name" value="F-BOX ONLY PROTEIN"/>
    <property type="match status" value="1"/>
</dbReference>
<dbReference type="InterPro" id="IPR012334">
    <property type="entry name" value="Pectin_lyas_fold"/>
</dbReference>
<keyword evidence="1" id="KW-0677">Repeat</keyword>
<feature type="region of interest" description="Disordered" evidence="2">
    <location>
        <begin position="413"/>
        <end position="444"/>
    </location>
</feature>
<dbReference type="Proteomes" id="UP000054558">
    <property type="component" value="Unassembled WGS sequence"/>
</dbReference>
<organism evidence="4 5">
    <name type="scientific">Klebsormidium nitens</name>
    <name type="common">Green alga</name>
    <name type="synonym">Ulothrix nitens</name>
    <dbReference type="NCBI Taxonomy" id="105231"/>
    <lineage>
        <taxon>Eukaryota</taxon>
        <taxon>Viridiplantae</taxon>
        <taxon>Streptophyta</taxon>
        <taxon>Klebsormidiophyceae</taxon>
        <taxon>Klebsormidiales</taxon>
        <taxon>Klebsormidiaceae</taxon>
        <taxon>Klebsormidium</taxon>
    </lineage>
</organism>
<reference evidence="4 5" key="1">
    <citation type="journal article" date="2014" name="Nat. Commun.">
        <title>Klebsormidium flaccidum genome reveals primary factors for plant terrestrial adaptation.</title>
        <authorList>
            <person name="Hori K."/>
            <person name="Maruyama F."/>
            <person name="Fujisawa T."/>
            <person name="Togashi T."/>
            <person name="Yamamoto N."/>
            <person name="Seo M."/>
            <person name="Sato S."/>
            <person name="Yamada T."/>
            <person name="Mori H."/>
            <person name="Tajima N."/>
            <person name="Moriyama T."/>
            <person name="Ikeuchi M."/>
            <person name="Watanabe M."/>
            <person name="Wada H."/>
            <person name="Kobayashi K."/>
            <person name="Saito M."/>
            <person name="Masuda T."/>
            <person name="Sasaki-Sekimoto Y."/>
            <person name="Mashiguchi K."/>
            <person name="Awai K."/>
            <person name="Shimojima M."/>
            <person name="Masuda S."/>
            <person name="Iwai M."/>
            <person name="Nobusawa T."/>
            <person name="Narise T."/>
            <person name="Kondo S."/>
            <person name="Saito H."/>
            <person name="Sato R."/>
            <person name="Murakawa M."/>
            <person name="Ihara Y."/>
            <person name="Oshima-Yamada Y."/>
            <person name="Ohtaka K."/>
            <person name="Satoh M."/>
            <person name="Sonobe K."/>
            <person name="Ishii M."/>
            <person name="Ohtani R."/>
            <person name="Kanamori-Sato M."/>
            <person name="Honoki R."/>
            <person name="Miyazaki D."/>
            <person name="Mochizuki H."/>
            <person name="Umetsu J."/>
            <person name="Higashi K."/>
            <person name="Shibata D."/>
            <person name="Kamiya Y."/>
            <person name="Sato N."/>
            <person name="Nakamura Y."/>
            <person name="Tabata S."/>
            <person name="Ida S."/>
            <person name="Kurokawa K."/>
            <person name="Ohta H."/>
        </authorList>
    </citation>
    <scope>NUCLEOTIDE SEQUENCE [LARGE SCALE GENOMIC DNA]</scope>
    <source>
        <strain evidence="4 5">NIES-2285</strain>
    </source>
</reference>
<name>A0A1Y1IA71_KLENI</name>
<dbReference type="InterPro" id="IPR011050">
    <property type="entry name" value="Pectin_lyase_fold/virulence"/>
</dbReference>
<sequence>MESAPIAEDAQHHYAKGLPFGKKVLLKSENGTIRQKFGNIAKAIESWRHGETVFIPRGVYKESIQIMALFHDGICIVDCIIYGRGKLSAVGVYLDGSAEEVEGTANLKSTATIKGNIIYGAHGGGVFVREEGHAILDSNRILRGGGDGVEVRTRGMCVLKNNEITNCSSGVYISEGGTATMVSNNIHHNHRDGVRLAGPCRGTLSKNHIHHNKEHGIAMRAWLPPPGLGVRHKKGPVCALVQENTVEANDNLGIRVAGSVCKTTVEVKKNRLVGNSPGGILVEDRAEPRLTQNELEGHENGLLVAGLAKPVVKDNTFSAVGFTDDKCRIAARFYEGSAGEFTGNKLTTCHVELEQATDVSGPCRPALADNKYLLPNRVLLRYSGVAKRTSADGLFFARNHVLIVSSSDEETYAQNQTRNMESSQSPKARRLRSAKRTASDAFKR</sequence>
<dbReference type="InterPro" id="IPR051550">
    <property type="entry name" value="SCF-Subunits/Alg-Epimerases"/>
</dbReference>
<evidence type="ECO:0000313" key="5">
    <source>
        <dbReference type="Proteomes" id="UP000054558"/>
    </source>
</evidence>
<dbReference type="InterPro" id="IPR006626">
    <property type="entry name" value="PbH1"/>
</dbReference>
<evidence type="ECO:0000256" key="2">
    <source>
        <dbReference type="SAM" id="MobiDB-lite"/>
    </source>
</evidence>
<dbReference type="EMBL" id="DF237265">
    <property type="protein sequence ID" value="GAQ86852.1"/>
    <property type="molecule type" value="Genomic_DNA"/>
</dbReference>
<keyword evidence="5" id="KW-1185">Reference proteome</keyword>
<protein>
    <recommendedName>
        <fullName evidence="3">Right handed beta helix domain-containing protein</fullName>
    </recommendedName>
</protein>
<dbReference type="Gene3D" id="2.160.20.10">
    <property type="entry name" value="Single-stranded right-handed beta-helix, Pectin lyase-like"/>
    <property type="match status" value="1"/>
</dbReference>
<evidence type="ECO:0000259" key="3">
    <source>
        <dbReference type="Pfam" id="PF13229"/>
    </source>
</evidence>
<evidence type="ECO:0000313" key="4">
    <source>
        <dbReference type="EMBL" id="GAQ86852.1"/>
    </source>
</evidence>
<dbReference type="Pfam" id="PF13229">
    <property type="entry name" value="Beta_helix"/>
    <property type="match status" value="1"/>
</dbReference>
<dbReference type="AlphaFoldDB" id="A0A1Y1IA71"/>
<accession>A0A1Y1IA71</accession>
<dbReference type="PANTHER" id="PTHR22990:SF15">
    <property type="entry name" value="F-BOX ONLY PROTEIN 10"/>
    <property type="match status" value="1"/>
</dbReference>
<gene>
    <name evidence="4" type="ORF">KFL_003160050</name>
</gene>
<feature type="domain" description="Right handed beta helix" evidence="3">
    <location>
        <begin position="109"/>
        <end position="219"/>
    </location>
</feature>
<dbReference type="STRING" id="105231.A0A1Y1IA71"/>
<dbReference type="SUPFAM" id="SSF51126">
    <property type="entry name" value="Pectin lyase-like"/>
    <property type="match status" value="1"/>
</dbReference>
<proteinExistence type="predicted"/>
<dbReference type="InterPro" id="IPR039448">
    <property type="entry name" value="Beta_helix"/>
</dbReference>